<dbReference type="Proteomes" id="UP000268321">
    <property type="component" value="Unassembled WGS sequence"/>
</dbReference>
<dbReference type="InterPro" id="IPR055417">
    <property type="entry name" value="UFD1_N1"/>
</dbReference>
<evidence type="ECO:0000259" key="3">
    <source>
        <dbReference type="Pfam" id="PF03152"/>
    </source>
</evidence>
<reference evidence="6" key="1">
    <citation type="journal article" date="2018" name="Nat. Microbiol.">
        <title>Leveraging single-cell genomics to expand the fungal tree of life.</title>
        <authorList>
            <person name="Ahrendt S.R."/>
            <person name="Quandt C.A."/>
            <person name="Ciobanu D."/>
            <person name="Clum A."/>
            <person name="Salamov A."/>
            <person name="Andreopoulos B."/>
            <person name="Cheng J.F."/>
            <person name="Woyke T."/>
            <person name="Pelin A."/>
            <person name="Henrissat B."/>
            <person name="Reynolds N.K."/>
            <person name="Benny G.L."/>
            <person name="Smith M.E."/>
            <person name="James T.Y."/>
            <person name="Grigoriev I.V."/>
        </authorList>
    </citation>
    <scope>NUCLEOTIDE SEQUENCE [LARGE SCALE GENOMIC DNA]</scope>
    <source>
        <strain evidence="6">Baker2002</strain>
    </source>
</reference>
<accession>A0A4P9ZF46</accession>
<organism evidence="5 6">
    <name type="scientific">Metschnikowia bicuspidata</name>
    <dbReference type="NCBI Taxonomy" id="27322"/>
    <lineage>
        <taxon>Eukaryota</taxon>
        <taxon>Fungi</taxon>
        <taxon>Dikarya</taxon>
        <taxon>Ascomycota</taxon>
        <taxon>Saccharomycotina</taxon>
        <taxon>Pichiomycetes</taxon>
        <taxon>Metschnikowiaceae</taxon>
        <taxon>Metschnikowia</taxon>
    </lineage>
</organism>
<dbReference type="InterPro" id="IPR032353">
    <property type="entry name" value="AZUL"/>
</dbReference>
<keyword evidence="6" id="KW-1185">Reference proteome</keyword>
<proteinExistence type="inferred from homology"/>
<dbReference type="GO" id="GO:0034098">
    <property type="term" value="C:VCP-NPL4-UFD1 AAA ATPase complex"/>
    <property type="evidence" value="ECO:0007669"/>
    <property type="project" value="TreeGrafter"/>
</dbReference>
<dbReference type="OrthoDB" id="193703at2759"/>
<dbReference type="Pfam" id="PF03152">
    <property type="entry name" value="UFD1_N1"/>
    <property type="match status" value="1"/>
</dbReference>
<protein>
    <submittedName>
        <fullName evidence="5">Uncharacterized protein</fullName>
    </submittedName>
</protein>
<dbReference type="PANTHER" id="PTHR12555">
    <property type="entry name" value="UBIQUITIN FUSION DEGRADATON PROTEIN 1"/>
    <property type="match status" value="1"/>
</dbReference>
<dbReference type="GO" id="GO:0006511">
    <property type="term" value="P:ubiquitin-dependent protein catabolic process"/>
    <property type="evidence" value="ECO:0007669"/>
    <property type="project" value="InterPro"/>
</dbReference>
<keyword evidence="2" id="KW-0833">Ubl conjugation pathway</keyword>
<dbReference type="GO" id="GO:0036503">
    <property type="term" value="P:ERAD pathway"/>
    <property type="evidence" value="ECO:0007669"/>
    <property type="project" value="TreeGrafter"/>
</dbReference>
<name>A0A4P9ZF46_9ASCO</name>
<dbReference type="InterPro" id="IPR042299">
    <property type="entry name" value="Ufd1-like_Nn"/>
</dbReference>
<evidence type="ECO:0000259" key="4">
    <source>
        <dbReference type="Pfam" id="PF16558"/>
    </source>
</evidence>
<evidence type="ECO:0000256" key="2">
    <source>
        <dbReference type="ARBA" id="ARBA00022786"/>
    </source>
</evidence>
<dbReference type="Gene3D" id="2.40.40.50">
    <property type="entry name" value="Ubiquitin fusion degradation protein UFD1, N-terminal domain"/>
    <property type="match status" value="1"/>
</dbReference>
<dbReference type="EMBL" id="ML004447">
    <property type="protein sequence ID" value="RKP31072.1"/>
    <property type="molecule type" value="Genomic_DNA"/>
</dbReference>
<feature type="domain" description="Ubiquitin fusion degradation protein UFD1 N-terminal subdomain 1" evidence="3">
    <location>
        <begin position="16"/>
        <end position="84"/>
    </location>
</feature>
<dbReference type="AlphaFoldDB" id="A0A4P9ZF46"/>
<comment type="similarity">
    <text evidence="1">Belongs to the UFD1 family.</text>
</comment>
<dbReference type="PANTHER" id="PTHR12555:SF15">
    <property type="entry name" value="FUSION DEGRADATION PROTEIN (UFD1), PUTATIVE (AFU_ORTHOLOGUE AFUA_4G04640)-RELATED"/>
    <property type="match status" value="1"/>
</dbReference>
<dbReference type="GO" id="GO:0031593">
    <property type="term" value="F:polyubiquitin modification-dependent protein binding"/>
    <property type="evidence" value="ECO:0007669"/>
    <property type="project" value="TreeGrafter"/>
</dbReference>
<dbReference type="Pfam" id="PF23580">
    <property type="entry name" value="Znf_XAF1_N"/>
    <property type="match status" value="1"/>
</dbReference>
<sequence length="607" mass="68205">MDTPLRVQYSDLLPPHSDKCLLPPAILEGVLQSRPDLPHPLVFQLNGAVPVYVGVKEFTAPEQTVVVPLDVLQALSASEVRVQIADLPKGSFLKLKPAQFYPHITNWKYYLESFLSTHYTVLSKNQIFYFDDKVSAITVELLVEDCNAESVVVVEANVVLDVVPLDDIMAAQQLQQGLDLAVLERIPVLEAATNLDLKPFSQVSLQHIYRINLRKRHENFTIVLECNEDNANVDLICGFDKFLTLESFVWCSMGRHSDTGPAKTIHVDMASDKVRDSLNRSQEEVSSWLYVVPFAWDLPLSATLSIATLLPEKSTQSPPEASKLCPNCDKYIQNSNFALHEAFCKRNNKKCSCGKVFEKDIPSIHWHCDLCDATGDSTLLQFKHNKLFHQGPYICQACGYDTPFASFLGMVMLHKGSVCPSKLHECRFCHLVVPQGKATYEDRYNDFTHHESECGNKTMECLKCGKTSHMLLHALGGSSLAAEEIALCANVNCVNILDGPGNELSLCEICYGPLYSNLHDPKRQKLHARIERKYILQLTKGCNQSWCNNQECATGNVKLDMKLAFLRRKKEYLEELKAEKRYNEAAIYKALSLKGLNGARQYLVESA</sequence>
<dbReference type="InterPro" id="IPR042556">
    <property type="entry name" value="AZUL_sf"/>
</dbReference>
<evidence type="ECO:0000313" key="6">
    <source>
        <dbReference type="Proteomes" id="UP000268321"/>
    </source>
</evidence>
<evidence type="ECO:0000256" key="1">
    <source>
        <dbReference type="ARBA" id="ARBA00006043"/>
    </source>
</evidence>
<gene>
    <name evidence="5" type="ORF">METBISCDRAFT_30466</name>
</gene>
<dbReference type="Gene3D" id="6.10.130.10">
    <property type="entry name" value="Ubiquitin-protein ligase E3A, N-terminal zinc-binding domain (AZUL)"/>
    <property type="match status" value="1"/>
</dbReference>
<evidence type="ECO:0000313" key="5">
    <source>
        <dbReference type="EMBL" id="RKP31072.1"/>
    </source>
</evidence>
<dbReference type="InterPro" id="IPR004854">
    <property type="entry name" value="Ufd1-like"/>
</dbReference>
<feature type="domain" description="Ubiquitin-protein ligase E3A N-terminal zinc-binding" evidence="4">
    <location>
        <begin position="532"/>
        <end position="560"/>
    </location>
</feature>
<dbReference type="Pfam" id="PF16558">
    <property type="entry name" value="AZUL"/>
    <property type="match status" value="1"/>
</dbReference>